<evidence type="ECO:0000313" key="3">
    <source>
        <dbReference type="Proteomes" id="UP000059680"/>
    </source>
</evidence>
<dbReference type="AlphaFoldDB" id="A0A0P0VA77"/>
<organism evidence="2 3">
    <name type="scientific">Oryza sativa subsp. japonica</name>
    <name type="common">Rice</name>
    <dbReference type="NCBI Taxonomy" id="39947"/>
    <lineage>
        <taxon>Eukaryota</taxon>
        <taxon>Viridiplantae</taxon>
        <taxon>Streptophyta</taxon>
        <taxon>Embryophyta</taxon>
        <taxon>Tracheophyta</taxon>
        <taxon>Spermatophyta</taxon>
        <taxon>Magnoliopsida</taxon>
        <taxon>Liliopsida</taxon>
        <taxon>Poales</taxon>
        <taxon>Poaceae</taxon>
        <taxon>BOP clade</taxon>
        <taxon>Oryzoideae</taxon>
        <taxon>Oryzeae</taxon>
        <taxon>Oryzinae</taxon>
        <taxon>Oryza</taxon>
        <taxon>Oryza sativa</taxon>
    </lineage>
</organism>
<dbReference type="Gramene" id="Os01t0834150-00">
    <property type="protein sequence ID" value="Os01t0834150-00"/>
    <property type="gene ID" value="Os01g0834150"/>
</dbReference>
<dbReference type="InParanoid" id="A0A0P0VA77"/>
<dbReference type="PaxDb" id="39947-A0A0P0VA77"/>
<reference evidence="2 3" key="3">
    <citation type="journal article" date="2013" name="Rice">
        <title>Improvement of the Oryza sativa Nipponbare reference genome using next generation sequence and optical map data.</title>
        <authorList>
            <person name="Kawahara Y."/>
            <person name="de la Bastide M."/>
            <person name="Hamilton J.P."/>
            <person name="Kanamori H."/>
            <person name="McCombie W.R."/>
            <person name="Ouyang S."/>
            <person name="Schwartz D.C."/>
            <person name="Tanaka T."/>
            <person name="Wu J."/>
            <person name="Zhou S."/>
            <person name="Childs K.L."/>
            <person name="Davidson R.M."/>
            <person name="Lin H."/>
            <person name="Quesada-Ocampo L."/>
            <person name="Vaillancourt B."/>
            <person name="Sakai H."/>
            <person name="Lee S.S."/>
            <person name="Kim J."/>
            <person name="Numa H."/>
            <person name="Itoh T."/>
            <person name="Buell C.R."/>
            <person name="Matsumoto T."/>
        </authorList>
    </citation>
    <scope>NUCLEOTIDE SEQUENCE [LARGE SCALE GENOMIC DNA]</scope>
    <source>
        <strain evidence="3">cv. Nipponbare</strain>
    </source>
</reference>
<protein>
    <submittedName>
        <fullName evidence="2">Os01g0834150 protein</fullName>
    </submittedName>
</protein>
<evidence type="ECO:0000256" key="1">
    <source>
        <dbReference type="SAM" id="MobiDB-lite"/>
    </source>
</evidence>
<dbReference type="EMBL" id="AP014957">
    <property type="protein sequence ID" value="BAS75084.1"/>
    <property type="molecule type" value="Genomic_DNA"/>
</dbReference>
<feature type="compositionally biased region" description="Low complexity" evidence="1">
    <location>
        <begin position="88"/>
        <end position="98"/>
    </location>
</feature>
<dbReference type="Proteomes" id="UP000059680">
    <property type="component" value="Chromosome 1"/>
</dbReference>
<proteinExistence type="predicted"/>
<name>A0A0P0VA77_ORYSJ</name>
<reference evidence="2 3" key="2">
    <citation type="journal article" date="2013" name="Plant Cell Physiol.">
        <title>Rice Annotation Project Database (RAP-DB): an integrative and interactive database for rice genomics.</title>
        <authorList>
            <person name="Sakai H."/>
            <person name="Lee S.S."/>
            <person name="Tanaka T."/>
            <person name="Numa H."/>
            <person name="Kim J."/>
            <person name="Kawahara Y."/>
            <person name="Wakimoto H."/>
            <person name="Yang C.C."/>
            <person name="Iwamoto M."/>
            <person name="Abe T."/>
            <person name="Yamada Y."/>
            <person name="Muto A."/>
            <person name="Inokuchi H."/>
            <person name="Ikemura T."/>
            <person name="Matsumoto T."/>
            <person name="Sasaki T."/>
            <person name="Itoh T."/>
        </authorList>
    </citation>
    <scope>NUCLEOTIDE SEQUENCE [LARGE SCALE GENOMIC DNA]</scope>
    <source>
        <strain evidence="3">cv. Nipponbare</strain>
    </source>
</reference>
<reference evidence="3" key="1">
    <citation type="journal article" date="2005" name="Nature">
        <title>The map-based sequence of the rice genome.</title>
        <authorList>
            <consortium name="International rice genome sequencing project (IRGSP)"/>
            <person name="Matsumoto T."/>
            <person name="Wu J."/>
            <person name="Kanamori H."/>
            <person name="Katayose Y."/>
            <person name="Fujisawa M."/>
            <person name="Namiki N."/>
            <person name="Mizuno H."/>
            <person name="Yamamoto K."/>
            <person name="Antonio B.A."/>
            <person name="Baba T."/>
            <person name="Sakata K."/>
            <person name="Nagamura Y."/>
            <person name="Aoki H."/>
            <person name="Arikawa K."/>
            <person name="Arita K."/>
            <person name="Bito T."/>
            <person name="Chiden Y."/>
            <person name="Fujitsuka N."/>
            <person name="Fukunaka R."/>
            <person name="Hamada M."/>
            <person name="Harada C."/>
            <person name="Hayashi A."/>
            <person name="Hijishita S."/>
            <person name="Honda M."/>
            <person name="Hosokawa S."/>
            <person name="Ichikawa Y."/>
            <person name="Idonuma A."/>
            <person name="Iijima M."/>
            <person name="Ikeda M."/>
            <person name="Ikeno M."/>
            <person name="Ito K."/>
            <person name="Ito S."/>
            <person name="Ito T."/>
            <person name="Ito Y."/>
            <person name="Ito Y."/>
            <person name="Iwabuchi A."/>
            <person name="Kamiya K."/>
            <person name="Karasawa W."/>
            <person name="Kurita K."/>
            <person name="Katagiri S."/>
            <person name="Kikuta A."/>
            <person name="Kobayashi H."/>
            <person name="Kobayashi N."/>
            <person name="Machita K."/>
            <person name="Maehara T."/>
            <person name="Masukawa M."/>
            <person name="Mizubayashi T."/>
            <person name="Mukai Y."/>
            <person name="Nagasaki H."/>
            <person name="Nagata Y."/>
            <person name="Naito S."/>
            <person name="Nakashima M."/>
            <person name="Nakama Y."/>
            <person name="Nakamichi Y."/>
            <person name="Nakamura M."/>
            <person name="Meguro A."/>
            <person name="Negishi M."/>
            <person name="Ohta I."/>
            <person name="Ohta T."/>
            <person name="Okamoto M."/>
            <person name="Ono N."/>
            <person name="Saji S."/>
            <person name="Sakaguchi M."/>
            <person name="Sakai K."/>
            <person name="Shibata M."/>
            <person name="Shimokawa T."/>
            <person name="Song J."/>
            <person name="Takazaki Y."/>
            <person name="Terasawa K."/>
            <person name="Tsugane M."/>
            <person name="Tsuji K."/>
            <person name="Ueda S."/>
            <person name="Waki K."/>
            <person name="Yamagata H."/>
            <person name="Yamamoto M."/>
            <person name="Yamamoto S."/>
            <person name="Yamane H."/>
            <person name="Yoshiki S."/>
            <person name="Yoshihara R."/>
            <person name="Yukawa K."/>
            <person name="Zhong H."/>
            <person name="Yano M."/>
            <person name="Yuan Q."/>
            <person name="Ouyang S."/>
            <person name="Liu J."/>
            <person name="Jones K.M."/>
            <person name="Gansberger K."/>
            <person name="Moffat K."/>
            <person name="Hill J."/>
            <person name="Bera J."/>
            <person name="Fadrosh D."/>
            <person name="Jin S."/>
            <person name="Johri S."/>
            <person name="Kim M."/>
            <person name="Overton L."/>
            <person name="Reardon M."/>
            <person name="Tsitrin T."/>
            <person name="Vuong H."/>
            <person name="Weaver B."/>
            <person name="Ciecko A."/>
            <person name="Tallon L."/>
            <person name="Jackson J."/>
            <person name="Pai G."/>
            <person name="Aken S.V."/>
            <person name="Utterback T."/>
            <person name="Reidmuller S."/>
            <person name="Feldblyum T."/>
            <person name="Hsiao J."/>
            <person name="Zismann V."/>
            <person name="Iobst S."/>
            <person name="de Vazeille A.R."/>
            <person name="Buell C.R."/>
            <person name="Ying K."/>
            <person name="Li Y."/>
            <person name="Lu T."/>
            <person name="Huang Y."/>
            <person name="Zhao Q."/>
            <person name="Feng Q."/>
            <person name="Zhang L."/>
            <person name="Zhu J."/>
            <person name="Weng Q."/>
            <person name="Mu J."/>
            <person name="Lu Y."/>
            <person name="Fan D."/>
            <person name="Liu Y."/>
            <person name="Guan J."/>
            <person name="Zhang Y."/>
            <person name="Yu S."/>
            <person name="Liu X."/>
            <person name="Zhang Y."/>
            <person name="Hong G."/>
            <person name="Han B."/>
            <person name="Choisne N."/>
            <person name="Demange N."/>
            <person name="Orjeda G."/>
            <person name="Samain S."/>
            <person name="Cattolico L."/>
            <person name="Pelletier E."/>
            <person name="Couloux A."/>
            <person name="Segurens B."/>
            <person name="Wincker P."/>
            <person name="D'Hont A."/>
            <person name="Scarpelli C."/>
            <person name="Weissenbach J."/>
            <person name="Salanoubat M."/>
            <person name="Quetier F."/>
            <person name="Yu Y."/>
            <person name="Kim H.R."/>
            <person name="Rambo T."/>
            <person name="Currie J."/>
            <person name="Collura K."/>
            <person name="Luo M."/>
            <person name="Yang T."/>
            <person name="Ammiraju J.S.S."/>
            <person name="Engler F."/>
            <person name="Soderlund C."/>
            <person name="Wing R.A."/>
            <person name="Palmer L.E."/>
            <person name="de la Bastide M."/>
            <person name="Spiegel L."/>
            <person name="Nascimento L."/>
            <person name="Zutavern T."/>
            <person name="O'Shaughnessy A."/>
            <person name="Dike S."/>
            <person name="Dedhia N."/>
            <person name="Preston R."/>
            <person name="Balija V."/>
            <person name="McCombie W.R."/>
            <person name="Chow T."/>
            <person name="Chen H."/>
            <person name="Chung M."/>
            <person name="Chen C."/>
            <person name="Shaw J."/>
            <person name="Wu H."/>
            <person name="Hsiao K."/>
            <person name="Chao Y."/>
            <person name="Chu M."/>
            <person name="Cheng C."/>
            <person name="Hour A."/>
            <person name="Lee P."/>
            <person name="Lin S."/>
            <person name="Lin Y."/>
            <person name="Liou J."/>
            <person name="Liu S."/>
            <person name="Hsing Y."/>
            <person name="Raghuvanshi S."/>
            <person name="Mohanty A."/>
            <person name="Bharti A.K."/>
            <person name="Gaur A."/>
            <person name="Gupta V."/>
            <person name="Kumar D."/>
            <person name="Ravi V."/>
            <person name="Vij S."/>
            <person name="Kapur A."/>
            <person name="Khurana P."/>
            <person name="Khurana P."/>
            <person name="Khurana J.P."/>
            <person name="Tyagi A.K."/>
            <person name="Gaikwad K."/>
            <person name="Singh A."/>
            <person name="Dalal V."/>
            <person name="Srivastava S."/>
            <person name="Dixit A."/>
            <person name="Pal A.K."/>
            <person name="Ghazi I.A."/>
            <person name="Yadav M."/>
            <person name="Pandit A."/>
            <person name="Bhargava A."/>
            <person name="Sureshbabu K."/>
            <person name="Batra K."/>
            <person name="Sharma T.R."/>
            <person name="Mohapatra T."/>
            <person name="Singh N.K."/>
            <person name="Messing J."/>
            <person name="Nelson A.B."/>
            <person name="Fuks G."/>
            <person name="Kavchok S."/>
            <person name="Keizer G."/>
            <person name="Linton E."/>
            <person name="Llaca V."/>
            <person name="Song R."/>
            <person name="Tanyolac B."/>
            <person name="Young S."/>
            <person name="Ho-Il K."/>
            <person name="Hahn J.H."/>
            <person name="Sangsakoo G."/>
            <person name="Vanavichit A."/>
            <person name="de Mattos Luiz.A.T."/>
            <person name="Zimmer P.D."/>
            <person name="Malone G."/>
            <person name="Dellagostin O."/>
            <person name="de Oliveira A.C."/>
            <person name="Bevan M."/>
            <person name="Bancroft I."/>
            <person name="Minx P."/>
            <person name="Cordum H."/>
            <person name="Wilson R."/>
            <person name="Cheng Z."/>
            <person name="Jin W."/>
            <person name="Jiang J."/>
            <person name="Leong S.A."/>
            <person name="Iwama H."/>
            <person name="Gojobori T."/>
            <person name="Itoh T."/>
            <person name="Niimura Y."/>
            <person name="Fujii Y."/>
            <person name="Habara T."/>
            <person name="Sakai H."/>
            <person name="Sato Y."/>
            <person name="Wilson G."/>
            <person name="Kumar K."/>
            <person name="McCouch S."/>
            <person name="Juretic N."/>
            <person name="Hoen D."/>
            <person name="Wright S."/>
            <person name="Bruskiewich R."/>
            <person name="Bureau T."/>
            <person name="Miyao A."/>
            <person name="Hirochika H."/>
            <person name="Nishikawa T."/>
            <person name="Kadowaki K."/>
            <person name="Sugiura M."/>
            <person name="Burr B."/>
            <person name="Sasaki T."/>
        </authorList>
    </citation>
    <scope>NUCLEOTIDE SEQUENCE [LARGE SCALE GENOMIC DNA]</scope>
    <source>
        <strain evidence="3">cv. Nipponbare</strain>
    </source>
</reference>
<feature type="region of interest" description="Disordered" evidence="1">
    <location>
        <begin position="1"/>
        <end position="43"/>
    </location>
</feature>
<feature type="region of interest" description="Disordered" evidence="1">
    <location>
        <begin position="57"/>
        <end position="98"/>
    </location>
</feature>
<feature type="non-terminal residue" evidence="2">
    <location>
        <position position="1"/>
    </location>
</feature>
<accession>A0A0P0VA77</accession>
<keyword evidence="3" id="KW-1185">Reference proteome</keyword>
<sequence length="98" mass="9955">MMSCTKHIFSDRRRSIGGSRAAHAGGRHAWRGAGKGDGQQRGGRLAVDAHAVRGEVEGMGERRAPAAMAERRAMAGSVGGRTGDGGQRRASGAGAASG</sequence>
<feature type="compositionally biased region" description="Basic and acidic residues" evidence="1">
    <location>
        <begin position="57"/>
        <end position="73"/>
    </location>
</feature>
<evidence type="ECO:0000313" key="2">
    <source>
        <dbReference type="EMBL" id="BAS75084.1"/>
    </source>
</evidence>
<gene>
    <name evidence="2" type="ordered locus">Os01g0834150</name>
    <name evidence="2" type="ORF">OSNPB_010834150</name>
</gene>